<protein>
    <submittedName>
        <fullName evidence="1">Uncharacterized protein</fullName>
    </submittedName>
</protein>
<gene>
    <name evidence="1" type="ORF">LCGC14_1242360</name>
</gene>
<dbReference type="EMBL" id="LAZR01006725">
    <property type="protein sequence ID" value="KKM90070.1"/>
    <property type="molecule type" value="Genomic_DNA"/>
</dbReference>
<organism evidence="1">
    <name type="scientific">marine sediment metagenome</name>
    <dbReference type="NCBI Taxonomy" id="412755"/>
    <lineage>
        <taxon>unclassified sequences</taxon>
        <taxon>metagenomes</taxon>
        <taxon>ecological metagenomes</taxon>
    </lineage>
</organism>
<reference evidence="1" key="1">
    <citation type="journal article" date="2015" name="Nature">
        <title>Complex archaea that bridge the gap between prokaryotes and eukaryotes.</title>
        <authorList>
            <person name="Spang A."/>
            <person name="Saw J.H."/>
            <person name="Jorgensen S.L."/>
            <person name="Zaremba-Niedzwiedzka K."/>
            <person name="Martijn J."/>
            <person name="Lind A.E."/>
            <person name="van Eijk R."/>
            <person name="Schleper C."/>
            <person name="Guy L."/>
            <person name="Ettema T.J."/>
        </authorList>
    </citation>
    <scope>NUCLEOTIDE SEQUENCE</scope>
</reference>
<comment type="caution">
    <text evidence="1">The sequence shown here is derived from an EMBL/GenBank/DDBJ whole genome shotgun (WGS) entry which is preliminary data.</text>
</comment>
<evidence type="ECO:0000313" key="1">
    <source>
        <dbReference type="EMBL" id="KKM90070.1"/>
    </source>
</evidence>
<sequence>MRVIRKDWDVIRREYITTPITMDELCEKHTLAHSTMAWHMKREQWTDKRKEHCKRVDERQALIKSIENVVRLKLNAETRVGLKLQSEENLKFLASILNKSKNNIAELTKIAELLRGNATERTEVPEKEKQERIDRLTRYRTASVN</sequence>
<dbReference type="AlphaFoldDB" id="A0A0F9NML8"/>
<name>A0A0F9NML8_9ZZZZ</name>
<accession>A0A0F9NML8</accession>
<proteinExistence type="predicted"/>